<reference evidence="2" key="1">
    <citation type="submission" date="2021-10" db="EMBL/GenBank/DDBJ databases">
        <title>Melipona bicolor Genome sequencing and assembly.</title>
        <authorList>
            <person name="Araujo N.S."/>
            <person name="Arias M.C."/>
        </authorList>
    </citation>
    <scope>NUCLEOTIDE SEQUENCE</scope>
    <source>
        <strain evidence="2">USP_2M_L1-L4_2017</strain>
        <tissue evidence="2">Whole body</tissue>
    </source>
</reference>
<accession>A0AA40KF50</accession>
<organism evidence="2 3">
    <name type="scientific">Melipona bicolor</name>
    <dbReference type="NCBI Taxonomy" id="60889"/>
    <lineage>
        <taxon>Eukaryota</taxon>
        <taxon>Metazoa</taxon>
        <taxon>Ecdysozoa</taxon>
        <taxon>Arthropoda</taxon>
        <taxon>Hexapoda</taxon>
        <taxon>Insecta</taxon>
        <taxon>Pterygota</taxon>
        <taxon>Neoptera</taxon>
        <taxon>Endopterygota</taxon>
        <taxon>Hymenoptera</taxon>
        <taxon>Apocrita</taxon>
        <taxon>Aculeata</taxon>
        <taxon>Apoidea</taxon>
        <taxon>Anthophila</taxon>
        <taxon>Apidae</taxon>
        <taxon>Melipona</taxon>
    </lineage>
</organism>
<comment type="caution">
    <text evidence="2">The sequence shown here is derived from an EMBL/GenBank/DDBJ whole genome shotgun (WGS) entry which is preliminary data.</text>
</comment>
<feature type="compositionally biased region" description="Basic residues" evidence="1">
    <location>
        <begin position="37"/>
        <end position="47"/>
    </location>
</feature>
<protein>
    <submittedName>
        <fullName evidence="2">Uncharacterized protein</fullName>
    </submittedName>
</protein>
<feature type="non-terminal residue" evidence="2">
    <location>
        <position position="1"/>
    </location>
</feature>
<feature type="compositionally biased region" description="Basic and acidic residues" evidence="1">
    <location>
        <begin position="48"/>
        <end position="81"/>
    </location>
</feature>
<sequence>EVAAYENRGAPRLEPVEHSPRFVSTGRRLKNDCHLSGSRRRGSAGRRRTSDDPGEEKRGGKEDERRERTEGRGNGDLEEKTNNLPRRSIVDER</sequence>
<dbReference type="EMBL" id="JAHYIQ010000045">
    <property type="protein sequence ID" value="KAK1118098.1"/>
    <property type="molecule type" value="Genomic_DNA"/>
</dbReference>
<dbReference type="AlphaFoldDB" id="A0AA40KF50"/>
<keyword evidence="3" id="KW-1185">Reference proteome</keyword>
<dbReference type="Proteomes" id="UP001177670">
    <property type="component" value="Unassembled WGS sequence"/>
</dbReference>
<feature type="region of interest" description="Disordered" evidence="1">
    <location>
        <begin position="1"/>
        <end position="93"/>
    </location>
</feature>
<evidence type="ECO:0000313" key="3">
    <source>
        <dbReference type="Proteomes" id="UP001177670"/>
    </source>
</evidence>
<name>A0AA40KF50_9HYME</name>
<feature type="compositionally biased region" description="Basic and acidic residues" evidence="1">
    <location>
        <begin position="9"/>
        <end position="20"/>
    </location>
</feature>
<evidence type="ECO:0000313" key="2">
    <source>
        <dbReference type="EMBL" id="KAK1118098.1"/>
    </source>
</evidence>
<proteinExistence type="predicted"/>
<evidence type="ECO:0000256" key="1">
    <source>
        <dbReference type="SAM" id="MobiDB-lite"/>
    </source>
</evidence>
<gene>
    <name evidence="2" type="ORF">K0M31_015374</name>
</gene>